<evidence type="ECO:0000313" key="3">
    <source>
        <dbReference type="Proteomes" id="UP000000768"/>
    </source>
</evidence>
<keyword evidence="3" id="KW-1185">Reference proteome</keyword>
<dbReference type="Gramene" id="OQU80607">
    <property type="protein sequence ID" value="OQU80607"/>
    <property type="gene ID" value="SORBI_3007G151250"/>
</dbReference>
<protein>
    <recommendedName>
        <fullName evidence="4">YkgJ family cysteine cluster protein</fullName>
    </recommendedName>
</protein>
<organism evidence="2 3">
    <name type="scientific">Sorghum bicolor</name>
    <name type="common">Sorghum</name>
    <name type="synonym">Sorghum vulgare</name>
    <dbReference type="NCBI Taxonomy" id="4558"/>
    <lineage>
        <taxon>Eukaryota</taxon>
        <taxon>Viridiplantae</taxon>
        <taxon>Streptophyta</taxon>
        <taxon>Embryophyta</taxon>
        <taxon>Tracheophyta</taxon>
        <taxon>Spermatophyta</taxon>
        <taxon>Magnoliopsida</taxon>
        <taxon>Liliopsida</taxon>
        <taxon>Poales</taxon>
        <taxon>Poaceae</taxon>
        <taxon>PACMAD clade</taxon>
        <taxon>Panicoideae</taxon>
        <taxon>Andropogonodae</taxon>
        <taxon>Andropogoneae</taxon>
        <taxon>Sorghinae</taxon>
        <taxon>Sorghum</taxon>
    </lineage>
</organism>
<dbReference type="Pfam" id="PF03692">
    <property type="entry name" value="CxxCxxCC"/>
    <property type="match status" value="1"/>
</dbReference>
<dbReference type="PANTHER" id="PTHR36791">
    <property type="entry name" value="OS03G0363400 PROTEIN"/>
    <property type="match status" value="1"/>
</dbReference>
<proteinExistence type="predicted"/>
<dbReference type="PANTHER" id="PTHR36791:SF2">
    <property type="entry name" value="OS03G0363400 PROTEIN"/>
    <property type="match status" value="1"/>
</dbReference>
<feature type="compositionally biased region" description="Low complexity" evidence="1">
    <location>
        <begin position="1"/>
        <end position="17"/>
    </location>
</feature>
<reference evidence="2 3" key="1">
    <citation type="journal article" date="2009" name="Nature">
        <title>The Sorghum bicolor genome and the diversification of grasses.</title>
        <authorList>
            <person name="Paterson A.H."/>
            <person name="Bowers J.E."/>
            <person name="Bruggmann R."/>
            <person name="Dubchak I."/>
            <person name="Grimwood J."/>
            <person name="Gundlach H."/>
            <person name="Haberer G."/>
            <person name="Hellsten U."/>
            <person name="Mitros T."/>
            <person name="Poliakov A."/>
            <person name="Schmutz J."/>
            <person name="Spannagl M."/>
            <person name="Tang H."/>
            <person name="Wang X."/>
            <person name="Wicker T."/>
            <person name="Bharti A.K."/>
            <person name="Chapman J."/>
            <person name="Feltus F.A."/>
            <person name="Gowik U."/>
            <person name="Grigoriev I.V."/>
            <person name="Lyons E."/>
            <person name="Maher C.A."/>
            <person name="Martis M."/>
            <person name="Narechania A."/>
            <person name="Otillar R.P."/>
            <person name="Penning B.W."/>
            <person name="Salamov A.A."/>
            <person name="Wang Y."/>
            <person name="Zhang L."/>
            <person name="Carpita N.C."/>
            <person name="Freeling M."/>
            <person name="Gingle A.R."/>
            <person name="Hash C.T."/>
            <person name="Keller B."/>
            <person name="Klein P."/>
            <person name="Kresovich S."/>
            <person name="McCann M.C."/>
            <person name="Ming R."/>
            <person name="Peterson D.G."/>
            <person name="Mehboob-ur-Rahman"/>
            <person name="Ware D."/>
            <person name="Westhoff P."/>
            <person name="Mayer K.F."/>
            <person name="Messing J."/>
            <person name="Rokhsar D.S."/>
        </authorList>
    </citation>
    <scope>NUCLEOTIDE SEQUENCE [LARGE SCALE GENOMIC DNA]</scope>
    <source>
        <strain evidence="3">cv. BTx623</strain>
    </source>
</reference>
<feature type="region of interest" description="Disordered" evidence="1">
    <location>
        <begin position="1"/>
        <end position="21"/>
    </location>
</feature>
<gene>
    <name evidence="2" type="ORF">SORBI_3007G151250</name>
</gene>
<sequence length="214" mass="23819">MLLSAAQSPSSQPRPLAWTDAPDRAQQPALPVLSRAAWAASTTVAIGASCGRSISIRLTPSPHCPLAEGRGRASGGARPSPRARHRRHSPCLDRARPRAARSLARGRRARPRRAAAQWSWEKRAARRGWRAASACCKLFKGPDFPTRDEIFADHPDGLKLYRIGSDGWCINYDKATRTCNIYQDRPRFCRVEPKVFDEFFGVPRNRCDREACSA</sequence>
<evidence type="ECO:0000256" key="1">
    <source>
        <dbReference type="SAM" id="MobiDB-lite"/>
    </source>
</evidence>
<feature type="region of interest" description="Disordered" evidence="1">
    <location>
        <begin position="61"/>
        <end position="110"/>
    </location>
</feature>
<dbReference type="AlphaFoldDB" id="A0A1Z5RA66"/>
<accession>A0A1Z5RA66</accession>
<reference evidence="3" key="2">
    <citation type="journal article" date="2018" name="Plant J.">
        <title>The Sorghum bicolor reference genome: improved assembly, gene annotations, a transcriptome atlas, and signatures of genome organization.</title>
        <authorList>
            <person name="McCormick R.F."/>
            <person name="Truong S.K."/>
            <person name="Sreedasyam A."/>
            <person name="Jenkins J."/>
            <person name="Shu S."/>
            <person name="Sims D."/>
            <person name="Kennedy M."/>
            <person name="Amirebrahimi M."/>
            <person name="Weers B.D."/>
            <person name="McKinley B."/>
            <person name="Mattison A."/>
            <person name="Morishige D.T."/>
            <person name="Grimwood J."/>
            <person name="Schmutz J."/>
            <person name="Mullet J.E."/>
        </authorList>
    </citation>
    <scope>NUCLEOTIDE SEQUENCE [LARGE SCALE GENOMIC DNA]</scope>
    <source>
        <strain evidence="3">cv. BTx623</strain>
    </source>
</reference>
<dbReference type="InterPro" id="IPR005358">
    <property type="entry name" value="Puta_zinc/iron-chelating_dom"/>
</dbReference>
<dbReference type="EMBL" id="CM000766">
    <property type="protein sequence ID" value="OQU80607.1"/>
    <property type="molecule type" value="Genomic_DNA"/>
</dbReference>
<evidence type="ECO:0000313" key="2">
    <source>
        <dbReference type="EMBL" id="OQU80607.1"/>
    </source>
</evidence>
<name>A0A1Z5RA66_SORBI</name>
<dbReference type="Proteomes" id="UP000000768">
    <property type="component" value="Chromosome 7"/>
</dbReference>
<evidence type="ECO:0008006" key="4">
    <source>
        <dbReference type="Google" id="ProtNLM"/>
    </source>
</evidence>
<dbReference type="InParanoid" id="A0A1Z5RA66"/>